<keyword evidence="2" id="KW-1185">Reference proteome</keyword>
<protein>
    <submittedName>
        <fullName evidence="1">Uncharacterized protein</fullName>
    </submittedName>
</protein>
<accession>A0ABY2YT72</accession>
<proteinExistence type="predicted"/>
<gene>
    <name evidence="1" type="ORF">DY048_04775</name>
</gene>
<reference evidence="1 2" key="1">
    <citation type="submission" date="2018-08" db="EMBL/GenBank/DDBJ databases">
        <title>Comparative genomics of wild bee and flower associated Lactobacillus reveals potential adaptation to the bee host.</title>
        <authorList>
            <person name="Vuong H.Q."/>
            <person name="Mcfrederick Q.S."/>
        </authorList>
    </citation>
    <scope>NUCLEOTIDE SEQUENCE [LARGE SCALE GENOMIC DNA]</scope>
    <source>
        <strain evidence="1 2">HV_04</strain>
    </source>
</reference>
<evidence type="ECO:0000313" key="1">
    <source>
        <dbReference type="EMBL" id="TPR14264.1"/>
    </source>
</evidence>
<comment type="caution">
    <text evidence="1">The sequence shown here is derived from an EMBL/GenBank/DDBJ whole genome shotgun (WGS) entry which is preliminary data.</text>
</comment>
<dbReference type="NCBIfam" id="TIGR01643">
    <property type="entry name" value="YD_repeat_2x"/>
    <property type="match status" value="1"/>
</dbReference>
<dbReference type="InterPro" id="IPR006530">
    <property type="entry name" value="YD"/>
</dbReference>
<dbReference type="EMBL" id="QUAM01000003">
    <property type="protein sequence ID" value="TPR14264.1"/>
    <property type="molecule type" value="Genomic_DNA"/>
</dbReference>
<organism evidence="1 2">
    <name type="scientific">Apilactobacillus timberlakei</name>
    <dbReference type="NCBI Taxonomy" id="2008380"/>
    <lineage>
        <taxon>Bacteria</taxon>
        <taxon>Bacillati</taxon>
        <taxon>Bacillota</taxon>
        <taxon>Bacilli</taxon>
        <taxon>Lactobacillales</taxon>
        <taxon>Lactobacillaceae</taxon>
        <taxon>Apilactobacillus</taxon>
    </lineage>
</organism>
<name>A0ABY2YT72_9LACO</name>
<evidence type="ECO:0000313" key="2">
    <source>
        <dbReference type="Proteomes" id="UP000767392"/>
    </source>
</evidence>
<dbReference type="Proteomes" id="UP000767392">
    <property type="component" value="Unassembled WGS sequence"/>
</dbReference>
<sequence length="45" mass="5710">MHYSFYDYEHRITSYHLDKLHSYQYTYDKFANLHSYFAQIHTNFL</sequence>